<organism evidence="2 3">
    <name type="scientific">Jeotgalibaca porci</name>
    <dbReference type="NCBI Taxonomy" id="1868793"/>
    <lineage>
        <taxon>Bacteria</taxon>
        <taxon>Bacillati</taxon>
        <taxon>Bacillota</taxon>
        <taxon>Bacilli</taxon>
        <taxon>Lactobacillales</taxon>
        <taxon>Carnobacteriaceae</taxon>
        <taxon>Jeotgalibaca</taxon>
    </lineage>
</organism>
<name>A0A6G7WFV1_9LACT</name>
<evidence type="ECO:0000313" key="2">
    <source>
        <dbReference type="EMBL" id="QIK51130.1"/>
    </source>
</evidence>
<keyword evidence="3" id="KW-1185">Reference proteome</keyword>
<proteinExistence type="predicted"/>
<protein>
    <recommendedName>
        <fullName evidence="4">MFS transporter</fullName>
    </recommendedName>
</protein>
<keyword evidence="1" id="KW-0472">Membrane</keyword>
<dbReference type="AlphaFoldDB" id="A0A6G7WFV1"/>
<reference evidence="2 3" key="1">
    <citation type="journal article" date="2017" name="Int. J. Syst. Evol. Microbiol.">
        <title>Jeotgalibaca porci sp. nov. and Jeotgalibaca arthritidis sp. nov., isolated from pigs, and emended description of the genus Jeotgalibaca.</title>
        <authorList>
            <person name="Zamora L."/>
            <person name="Perez-Sancho M."/>
            <person name="Dominguez L."/>
            <person name="Fernandez-Garayzabal J.F."/>
            <person name="Vela A.I."/>
        </authorList>
    </citation>
    <scope>NUCLEOTIDE SEQUENCE [LARGE SCALE GENOMIC DNA]</scope>
    <source>
        <strain evidence="2 3">CCUG 69148</strain>
    </source>
</reference>
<dbReference type="KEGG" id="jpo:G7058_03065"/>
<evidence type="ECO:0000313" key="3">
    <source>
        <dbReference type="Proteomes" id="UP000501830"/>
    </source>
</evidence>
<gene>
    <name evidence="2" type="ORF">G7058_03065</name>
</gene>
<keyword evidence="1" id="KW-1133">Transmembrane helix</keyword>
<dbReference type="SUPFAM" id="SSF103473">
    <property type="entry name" value="MFS general substrate transporter"/>
    <property type="match status" value="1"/>
</dbReference>
<dbReference type="Proteomes" id="UP000501830">
    <property type="component" value="Chromosome"/>
</dbReference>
<keyword evidence="1" id="KW-0812">Transmembrane</keyword>
<dbReference type="RefSeq" id="WP_166062178.1">
    <property type="nucleotide sequence ID" value="NZ_CP049889.1"/>
</dbReference>
<feature type="transmembrane region" description="Helical" evidence="1">
    <location>
        <begin position="20"/>
        <end position="40"/>
    </location>
</feature>
<sequence length="58" mass="6563">MTFGSITVATLFDRTGSYQPAWLLFLVLAAAVLVLWLPALKLSQKYLIKQKEREDVHA</sequence>
<dbReference type="EMBL" id="CP049889">
    <property type="protein sequence ID" value="QIK51130.1"/>
    <property type="molecule type" value="Genomic_DNA"/>
</dbReference>
<accession>A0A6G7WFV1</accession>
<evidence type="ECO:0008006" key="4">
    <source>
        <dbReference type="Google" id="ProtNLM"/>
    </source>
</evidence>
<dbReference type="GeneID" id="94552245"/>
<evidence type="ECO:0000256" key="1">
    <source>
        <dbReference type="SAM" id="Phobius"/>
    </source>
</evidence>
<dbReference type="InterPro" id="IPR036259">
    <property type="entry name" value="MFS_trans_sf"/>
</dbReference>